<dbReference type="NCBIfam" id="TIGR02070">
    <property type="entry name" value="mono_pep_trsgly"/>
    <property type="match status" value="1"/>
</dbReference>
<accession>A0A1J5PW81</accession>
<dbReference type="EC" id="2.4.2.-" evidence="12"/>
<keyword evidence="1" id="KW-1003">Cell membrane</keyword>
<organism evidence="12">
    <name type="scientific">mine drainage metagenome</name>
    <dbReference type="NCBI Taxonomy" id="410659"/>
    <lineage>
        <taxon>unclassified sequences</taxon>
        <taxon>metagenomes</taxon>
        <taxon>ecological metagenomes</taxon>
    </lineage>
</organism>
<keyword evidence="2" id="KW-0997">Cell inner membrane</keyword>
<dbReference type="AlphaFoldDB" id="A0A1J5PW81"/>
<dbReference type="Gene3D" id="1.10.3810.10">
    <property type="entry name" value="Biosynthetic peptidoglycan transglycosylase-like"/>
    <property type="match status" value="1"/>
</dbReference>
<dbReference type="GO" id="GO:0009252">
    <property type="term" value="P:peptidoglycan biosynthetic process"/>
    <property type="evidence" value="ECO:0007669"/>
    <property type="project" value="UniProtKB-KW"/>
</dbReference>
<evidence type="ECO:0000256" key="2">
    <source>
        <dbReference type="ARBA" id="ARBA00022519"/>
    </source>
</evidence>
<protein>
    <submittedName>
        <fullName evidence="12">Monofunctional biosynthetic peptidoglycan transglycosylase</fullName>
        <ecNumber evidence="12">2.4.2.-</ecNumber>
    </submittedName>
</protein>
<feature type="domain" description="Glycosyl transferase family 51" evidence="11">
    <location>
        <begin position="63"/>
        <end position="231"/>
    </location>
</feature>
<dbReference type="InterPro" id="IPR036950">
    <property type="entry name" value="PBP_transglycosylase"/>
</dbReference>
<dbReference type="GO" id="GO:0009274">
    <property type="term" value="C:peptidoglycan-based cell wall"/>
    <property type="evidence" value="ECO:0007669"/>
    <property type="project" value="InterPro"/>
</dbReference>
<dbReference type="GO" id="GO:0016020">
    <property type="term" value="C:membrane"/>
    <property type="evidence" value="ECO:0007669"/>
    <property type="project" value="InterPro"/>
</dbReference>
<evidence type="ECO:0000313" key="12">
    <source>
        <dbReference type="EMBL" id="OIQ75745.1"/>
    </source>
</evidence>
<evidence type="ECO:0000256" key="6">
    <source>
        <dbReference type="ARBA" id="ARBA00022960"/>
    </source>
</evidence>
<evidence type="ECO:0000259" key="11">
    <source>
        <dbReference type="Pfam" id="PF00912"/>
    </source>
</evidence>
<evidence type="ECO:0000256" key="4">
    <source>
        <dbReference type="ARBA" id="ARBA00022679"/>
    </source>
</evidence>
<keyword evidence="7" id="KW-0573">Peptidoglycan synthesis</keyword>
<evidence type="ECO:0000256" key="7">
    <source>
        <dbReference type="ARBA" id="ARBA00022984"/>
    </source>
</evidence>
<evidence type="ECO:0000256" key="5">
    <source>
        <dbReference type="ARBA" id="ARBA00022692"/>
    </source>
</evidence>
<gene>
    <name evidence="12" type="primary">mtgA_11</name>
    <name evidence="12" type="ORF">GALL_425870</name>
</gene>
<dbReference type="EMBL" id="MLJW01002071">
    <property type="protein sequence ID" value="OIQ75745.1"/>
    <property type="molecule type" value="Genomic_DNA"/>
</dbReference>
<evidence type="ECO:0000256" key="3">
    <source>
        <dbReference type="ARBA" id="ARBA00022676"/>
    </source>
</evidence>
<dbReference type="InterPro" id="IPR001264">
    <property type="entry name" value="Glyco_trans_51"/>
</dbReference>
<keyword evidence="9" id="KW-0472">Membrane</keyword>
<keyword evidence="5" id="KW-0812">Transmembrane</keyword>
<dbReference type="GO" id="GO:0008360">
    <property type="term" value="P:regulation of cell shape"/>
    <property type="evidence" value="ECO:0007669"/>
    <property type="project" value="UniProtKB-KW"/>
</dbReference>
<sequence length="238" mass="27325">MARRKPAPLWRRVLWLTLLGILVLQGYFALRILLWTVIPPSSTSFMRAAQLRILKSGDTVPWRHDWVSYADISPHLKRAVVASEDATFLTNDGVDWDAIRDAWDRNHSRRFERKDKVVGGSTITQQLAKNLFLSPERDYLRKSQELVITFLLEGILGKRRILEMYLNSVEWGDGIYGAEAAAQTYFHTSAARLSPAQAARLAVMLPAPRIYQRRLYSPYMNARTGVIAARMWDVQIPR</sequence>
<dbReference type="InterPro" id="IPR023346">
    <property type="entry name" value="Lysozyme-like_dom_sf"/>
</dbReference>
<dbReference type="PANTHER" id="PTHR30400:SF0">
    <property type="entry name" value="BIOSYNTHETIC PEPTIDOGLYCAN TRANSGLYCOSYLASE"/>
    <property type="match status" value="1"/>
</dbReference>
<keyword evidence="8" id="KW-1133">Transmembrane helix</keyword>
<keyword evidence="6" id="KW-0133">Cell shape</keyword>
<dbReference type="HAMAP" id="MF_00766">
    <property type="entry name" value="PGT_MtgA"/>
    <property type="match status" value="1"/>
</dbReference>
<evidence type="ECO:0000256" key="8">
    <source>
        <dbReference type="ARBA" id="ARBA00022989"/>
    </source>
</evidence>
<evidence type="ECO:0000256" key="10">
    <source>
        <dbReference type="ARBA" id="ARBA00023316"/>
    </source>
</evidence>
<dbReference type="SUPFAM" id="SSF53955">
    <property type="entry name" value="Lysozyme-like"/>
    <property type="match status" value="1"/>
</dbReference>
<dbReference type="PANTHER" id="PTHR30400">
    <property type="entry name" value="MONOFUNCTIONAL BIOSYNTHETIC PEPTIDOGLYCAN TRANSGLYCOSYLASE"/>
    <property type="match status" value="1"/>
</dbReference>
<name>A0A1J5PW81_9ZZZZ</name>
<evidence type="ECO:0000256" key="9">
    <source>
        <dbReference type="ARBA" id="ARBA00023136"/>
    </source>
</evidence>
<evidence type="ECO:0000256" key="1">
    <source>
        <dbReference type="ARBA" id="ARBA00022475"/>
    </source>
</evidence>
<dbReference type="GO" id="GO:0071555">
    <property type="term" value="P:cell wall organization"/>
    <property type="evidence" value="ECO:0007669"/>
    <property type="project" value="UniProtKB-KW"/>
</dbReference>
<proteinExistence type="inferred from homology"/>
<comment type="caution">
    <text evidence="12">The sequence shown here is derived from an EMBL/GenBank/DDBJ whole genome shotgun (WGS) entry which is preliminary data.</text>
</comment>
<reference evidence="12" key="1">
    <citation type="submission" date="2016-10" db="EMBL/GenBank/DDBJ databases">
        <title>Sequence of Gallionella enrichment culture.</title>
        <authorList>
            <person name="Poehlein A."/>
            <person name="Muehling M."/>
            <person name="Daniel R."/>
        </authorList>
    </citation>
    <scope>NUCLEOTIDE SEQUENCE</scope>
</reference>
<dbReference type="GO" id="GO:0016763">
    <property type="term" value="F:pentosyltransferase activity"/>
    <property type="evidence" value="ECO:0007669"/>
    <property type="project" value="InterPro"/>
</dbReference>
<keyword evidence="3 12" id="KW-0328">Glycosyltransferase</keyword>
<dbReference type="Pfam" id="PF00912">
    <property type="entry name" value="Transgly"/>
    <property type="match status" value="1"/>
</dbReference>
<keyword evidence="4 12" id="KW-0808">Transferase</keyword>
<dbReference type="InterPro" id="IPR011812">
    <property type="entry name" value="Pep_trsgly"/>
</dbReference>
<keyword evidence="10" id="KW-0961">Cell wall biogenesis/degradation</keyword>